<evidence type="ECO:0000313" key="2">
    <source>
        <dbReference type="Proteomes" id="UP001140234"/>
    </source>
</evidence>
<evidence type="ECO:0000313" key="1">
    <source>
        <dbReference type="EMBL" id="KAJ2775716.1"/>
    </source>
</evidence>
<dbReference type="EMBL" id="JANBUJ010000003">
    <property type="protein sequence ID" value="KAJ2775716.1"/>
    <property type="molecule type" value="Genomic_DNA"/>
</dbReference>
<protein>
    <submittedName>
        <fullName evidence="1">Uncharacterized protein</fullName>
    </submittedName>
</protein>
<name>A0ACC1K8V6_9FUNG</name>
<accession>A0ACC1K8V6</accession>
<dbReference type="Proteomes" id="UP001140234">
    <property type="component" value="Unassembled WGS sequence"/>
</dbReference>
<reference evidence="1" key="1">
    <citation type="submission" date="2022-07" db="EMBL/GenBank/DDBJ databases">
        <title>Phylogenomic reconstructions and comparative analyses of Kickxellomycotina fungi.</title>
        <authorList>
            <person name="Reynolds N.K."/>
            <person name="Stajich J.E."/>
            <person name="Barry K."/>
            <person name="Grigoriev I.V."/>
            <person name="Crous P."/>
            <person name="Smith M.E."/>
        </authorList>
    </citation>
    <scope>NUCLEOTIDE SEQUENCE</scope>
    <source>
        <strain evidence="1">CBS 109366</strain>
    </source>
</reference>
<gene>
    <name evidence="1" type="ORF">IWQ57_000217</name>
</gene>
<keyword evidence="2" id="KW-1185">Reference proteome</keyword>
<organism evidence="1 2">
    <name type="scientific">Coemansia nantahalensis</name>
    <dbReference type="NCBI Taxonomy" id="2789366"/>
    <lineage>
        <taxon>Eukaryota</taxon>
        <taxon>Fungi</taxon>
        <taxon>Fungi incertae sedis</taxon>
        <taxon>Zoopagomycota</taxon>
        <taxon>Kickxellomycotina</taxon>
        <taxon>Kickxellomycetes</taxon>
        <taxon>Kickxellales</taxon>
        <taxon>Kickxellaceae</taxon>
        <taxon>Coemansia</taxon>
    </lineage>
</organism>
<proteinExistence type="predicted"/>
<comment type="caution">
    <text evidence="1">The sequence shown here is derived from an EMBL/GenBank/DDBJ whole genome shotgun (WGS) entry which is preliminary data.</text>
</comment>
<sequence>MTAEVTATFSDVAVDPLSMSVMTPQQASVAETDRRFMKAMADFSAADEDLAAAHEEMEATQRCIDALKARMRRKEETLQELQAKMDKFERQREERIQATLKKRMLREEAEGVERQQDGQTEGQ</sequence>